<reference evidence="1 2" key="1">
    <citation type="submission" date="2021-02" db="EMBL/GenBank/DDBJ databases">
        <authorList>
            <person name="Vanwijnsberghe S."/>
        </authorList>
    </citation>
    <scope>NUCLEOTIDE SEQUENCE [LARGE SCALE GENOMIC DNA]</scope>
    <source>
        <strain evidence="1 2">LMG 31837</strain>
    </source>
</reference>
<keyword evidence="2" id="KW-1185">Reference proteome</keyword>
<dbReference type="EMBL" id="CAJNBK010000001">
    <property type="protein sequence ID" value="CAE6693134.1"/>
    <property type="molecule type" value="Genomic_DNA"/>
</dbReference>
<gene>
    <name evidence="1" type="ORF">R69888_00334</name>
</gene>
<sequence length="40" mass="4307">MEGTICSEGEHSVHVIVDRDTINDSQIEARAAVELDATGH</sequence>
<evidence type="ECO:0000313" key="2">
    <source>
        <dbReference type="Proteomes" id="UP000672526"/>
    </source>
</evidence>
<comment type="caution">
    <text evidence="1">The sequence shown here is derived from an EMBL/GenBank/DDBJ whole genome shotgun (WGS) entry which is preliminary data.</text>
</comment>
<protein>
    <submittedName>
        <fullName evidence="1">Uncharacterized protein</fullName>
    </submittedName>
</protein>
<dbReference type="RefSeq" id="WP_268963865.1">
    <property type="nucleotide sequence ID" value="NZ_CAJNBK010000001.1"/>
</dbReference>
<dbReference type="Proteomes" id="UP000672526">
    <property type="component" value="Unassembled WGS sequence"/>
</dbReference>
<proteinExistence type="predicted"/>
<organism evidence="1 2">
    <name type="scientific">Paraburkholderia haematera</name>
    <dbReference type="NCBI Taxonomy" id="2793077"/>
    <lineage>
        <taxon>Bacteria</taxon>
        <taxon>Pseudomonadati</taxon>
        <taxon>Pseudomonadota</taxon>
        <taxon>Betaproteobacteria</taxon>
        <taxon>Burkholderiales</taxon>
        <taxon>Burkholderiaceae</taxon>
        <taxon>Paraburkholderia</taxon>
    </lineage>
</organism>
<evidence type="ECO:0000313" key="1">
    <source>
        <dbReference type="EMBL" id="CAE6693134.1"/>
    </source>
</evidence>
<name>A0ABN7KHA1_9BURK</name>
<accession>A0ABN7KHA1</accession>